<dbReference type="SUPFAM" id="SSF53474">
    <property type="entry name" value="alpha/beta-Hydrolases"/>
    <property type="match status" value="1"/>
</dbReference>
<keyword evidence="2" id="KW-0812">Transmembrane</keyword>
<evidence type="ECO:0000256" key="5">
    <source>
        <dbReference type="ARBA" id="ARBA00023242"/>
    </source>
</evidence>
<comment type="similarity">
    <text evidence="1">Belongs to the TMEM53 family.</text>
</comment>
<dbReference type="Proteomes" id="UP000613580">
    <property type="component" value="Unassembled WGS sequence"/>
</dbReference>
<dbReference type="EMBL" id="JACAZE010000008">
    <property type="protein sequence ID" value="KAF7308119.1"/>
    <property type="molecule type" value="Genomic_DNA"/>
</dbReference>
<evidence type="ECO:0000256" key="6">
    <source>
        <dbReference type="ARBA" id="ARBA00034303"/>
    </source>
</evidence>
<protein>
    <recommendedName>
        <fullName evidence="9">DUF829-domain-containing protein</fullName>
    </recommendedName>
</protein>
<comment type="subcellular location">
    <subcellularLocation>
        <location evidence="6">Nucleus outer membrane</location>
        <topology evidence="6">Single-pass membrane protein</topology>
    </subcellularLocation>
</comment>
<keyword evidence="5" id="KW-0539">Nucleus</keyword>
<evidence type="ECO:0008006" key="9">
    <source>
        <dbReference type="Google" id="ProtNLM"/>
    </source>
</evidence>
<proteinExistence type="inferred from homology"/>
<keyword evidence="3" id="KW-1133">Transmembrane helix</keyword>
<comment type="caution">
    <text evidence="7">The sequence shown here is derived from an EMBL/GenBank/DDBJ whole genome shotgun (WGS) entry which is preliminary data.</text>
</comment>
<dbReference type="OrthoDB" id="77878at2759"/>
<keyword evidence="4" id="KW-0472">Membrane</keyword>
<gene>
    <name evidence="7" type="ORF">HMN09_00659400</name>
</gene>
<evidence type="ECO:0000313" key="7">
    <source>
        <dbReference type="EMBL" id="KAF7308119.1"/>
    </source>
</evidence>
<evidence type="ECO:0000256" key="1">
    <source>
        <dbReference type="ARBA" id="ARBA00007387"/>
    </source>
</evidence>
<evidence type="ECO:0000256" key="4">
    <source>
        <dbReference type="ARBA" id="ARBA00023136"/>
    </source>
</evidence>
<dbReference type="InterPro" id="IPR008547">
    <property type="entry name" value="DUF829_TMEM53"/>
</dbReference>
<accession>A0A8H6SZC9</accession>
<sequence>MAQNLELTELNSSVFVGNSDAGPAFGDDSPSLVLLFGYLDAKTADLQPYVDGLHTAFPTAEIVLVKSFSDFFYTSNKTLEARLAPVVDILKAHTETNTTSGGILVHILANGGGFTYMTLHNLLSTHLLEEPIPVPTSHKPPTALILDSAPGHDGPSSARAFLAPATGVKHIVAAPLISVGYGAFSLANAALGHKDVFAELRTTLLSPALLPGFVTVDLHPELGPKTTPRLYLYSNADEIVDPAWIAKHAEEARERGFNVRVDVFEDAPHVGSAGRYPERYWASVKGFWTKTVGESS</sequence>
<evidence type="ECO:0000313" key="8">
    <source>
        <dbReference type="Proteomes" id="UP000613580"/>
    </source>
</evidence>
<reference evidence="7" key="1">
    <citation type="submission" date="2020-05" db="EMBL/GenBank/DDBJ databases">
        <title>Mycena genomes resolve the evolution of fungal bioluminescence.</title>
        <authorList>
            <person name="Tsai I.J."/>
        </authorList>
    </citation>
    <scope>NUCLEOTIDE SEQUENCE</scope>
    <source>
        <strain evidence="7">110903Hualien_Pintung</strain>
    </source>
</reference>
<dbReference type="Gene3D" id="3.40.50.1820">
    <property type="entry name" value="alpha/beta hydrolase"/>
    <property type="match status" value="1"/>
</dbReference>
<dbReference type="GO" id="GO:0005640">
    <property type="term" value="C:nuclear outer membrane"/>
    <property type="evidence" value="ECO:0007669"/>
    <property type="project" value="UniProtKB-SubCell"/>
</dbReference>
<evidence type="ECO:0000256" key="3">
    <source>
        <dbReference type="ARBA" id="ARBA00022989"/>
    </source>
</evidence>
<dbReference type="PANTHER" id="PTHR12265:SF30">
    <property type="entry name" value="TRANSMEMBRANE PROTEIN 53"/>
    <property type="match status" value="1"/>
</dbReference>
<name>A0A8H6SZC9_MYCCL</name>
<dbReference type="Pfam" id="PF05705">
    <property type="entry name" value="DUF829"/>
    <property type="match status" value="1"/>
</dbReference>
<keyword evidence="8" id="KW-1185">Reference proteome</keyword>
<dbReference type="PANTHER" id="PTHR12265">
    <property type="entry name" value="TRANSMEMBRANE PROTEIN 53"/>
    <property type="match status" value="1"/>
</dbReference>
<dbReference type="AlphaFoldDB" id="A0A8H6SZC9"/>
<organism evidence="7 8">
    <name type="scientific">Mycena chlorophos</name>
    <name type="common">Agaric fungus</name>
    <name type="synonym">Agaricus chlorophos</name>
    <dbReference type="NCBI Taxonomy" id="658473"/>
    <lineage>
        <taxon>Eukaryota</taxon>
        <taxon>Fungi</taxon>
        <taxon>Dikarya</taxon>
        <taxon>Basidiomycota</taxon>
        <taxon>Agaricomycotina</taxon>
        <taxon>Agaricomycetes</taxon>
        <taxon>Agaricomycetidae</taxon>
        <taxon>Agaricales</taxon>
        <taxon>Marasmiineae</taxon>
        <taxon>Mycenaceae</taxon>
        <taxon>Mycena</taxon>
    </lineage>
</organism>
<evidence type="ECO:0000256" key="2">
    <source>
        <dbReference type="ARBA" id="ARBA00022692"/>
    </source>
</evidence>
<dbReference type="InterPro" id="IPR029058">
    <property type="entry name" value="AB_hydrolase_fold"/>
</dbReference>